<name>C0BA73_9FIRM</name>
<protein>
    <submittedName>
        <fullName evidence="4">Transglycosylase SLT domain protein</fullName>
    </submittedName>
</protein>
<sequence>MTGSLKGVADTGKSFSDIFGAGMNTSGLERIVELTGSVRGQSASGRANRSDLKYPAQEFETLVDKFKDSSLGVDFSGMDSKQLQSKLAEYERAYERTWQSISDIRELEGTDTLGGKDWYKKIMQMNQYSNAIDEATEALKKLQNVSTADVPVTHFDANDTHNDSGSDVARTEPTSGKFMGYDPDAMKAVFGEGAENLHNYNDVMKEFGGTAFEAFNKLNDSVGRIDSSKVNTFEEQIKRLKKQLAELAQQGFSQDDPEYDRVARKLARVQVAKKQYDQEMQKAAKADLGVDEARATGNAIENATKKANIFKRAVSGIKGVANNINPVKKSFDKVGKSIQNAKNLASKAIHPFRTLKELLGDSDGGNKRYRMSFGRMIGSSIMFSTIFGAISQIKQAIKEGSDNLVQYSSEYNKSISGMVSSLLYLKNAWAVAFAPVVNVVGPYIESFIDMLAGALNTVGQFMAALTGKGFVVQAKKAWKDYGAGLDTTKDKANDTAKAIKDLQNYTLGIDELNVIQPADNSGDSGSGSGSGGSSSGSPSISDMFETIEVPNSMNKLADKFKEAIKNSDFTDIGKMLGDKLSSAMESIPWKTVYRKADNFGKDLATFLNGLISPRLFYDLGATIAGSINTALHASNSFAVNFDWKNLGDSLAAGITGFFETWDAELSAETFSHFGEGLLEAITGLIDGLAEDKTWEKIGQKIVDFICGIDWKGLAWDFKEFFKALKKALINFPEDFKTGVQKGLFNAIFGDKMSDEDMKKSMDTFDKMNELSKKISENLFKTPSQMMGLSDEDIKAADDAAKENFEDIGDWFKKRKEDIENAQGDIADWFSKKYQDARTGTENAFQDIGTWYADRKTDVKNAQSDIADWFGRKYEDARTRVTDTFQNIGGWFGQKKTDIQTNMDNISDWFNAKFKGARGYVASAFQNIGSWFGDKRTAIQNNMGSISTWFRDTFRKAYDGITGIFDKIGSYFRGIGDKIKSPIRNALNGVIGGVNWVLGKLGSGKTYPYVNFATGTDGVAHDTLGVVNDQTGSTYRELVQFPNGKTIIPRGRNVMLPMPKGTKVLPADQTKALMRMQNIPHFKSGIGDFFGNAWAKVKDFTGDILDYVENPRKLMQIAIDKFTDLTGALEPGLSMAKGAVNSVFDAAVNSIKGLLSDFGGTNVKYNPSAGVEQWRKLAKKALKLTGQYSESNLNRLLMQMQSESSGNPNAINNWDSNAKAGIPSKGLMQVIDPTFRSYALAPYNKNIYDPLSNMIAAIRYTVSRYGSLSRGWNGHGYANGGFPMNGEVYVANENGFGSEYIGSIGNRHVVANNNQIVESVSSGVEKANDETNALLRTVIEYQKLILKKDTSVNMDGKRMDKQISKARRNTGFSFSPT</sequence>
<dbReference type="Gene3D" id="1.10.530.10">
    <property type="match status" value="1"/>
</dbReference>
<dbReference type="Pfam" id="PF01464">
    <property type="entry name" value="SLT"/>
    <property type="match status" value="1"/>
</dbReference>
<keyword evidence="1" id="KW-0175">Coiled coil</keyword>
<evidence type="ECO:0000256" key="1">
    <source>
        <dbReference type="SAM" id="Coils"/>
    </source>
</evidence>
<organism evidence="4 5">
    <name type="scientific">Coprococcus comes ATCC 27758</name>
    <dbReference type="NCBI Taxonomy" id="470146"/>
    <lineage>
        <taxon>Bacteria</taxon>
        <taxon>Bacillati</taxon>
        <taxon>Bacillota</taxon>
        <taxon>Clostridia</taxon>
        <taxon>Lachnospirales</taxon>
        <taxon>Lachnospiraceae</taxon>
        <taxon>Coprococcus</taxon>
    </lineage>
</organism>
<feature type="coiled-coil region" evidence="1">
    <location>
        <begin position="230"/>
        <end position="286"/>
    </location>
</feature>
<evidence type="ECO:0000256" key="2">
    <source>
        <dbReference type="SAM" id="MobiDB-lite"/>
    </source>
</evidence>
<feature type="region of interest" description="Disordered" evidence="2">
    <location>
        <begin position="518"/>
        <end position="541"/>
    </location>
</feature>
<evidence type="ECO:0000313" key="4">
    <source>
        <dbReference type="EMBL" id="EEG89715.1"/>
    </source>
</evidence>
<feature type="compositionally biased region" description="Gly residues" evidence="2">
    <location>
        <begin position="524"/>
        <end position="534"/>
    </location>
</feature>
<reference evidence="4 5" key="2">
    <citation type="submission" date="2009-03" db="EMBL/GenBank/DDBJ databases">
        <title>Draft genome sequence of Coprococcus comes (ATCC 27758).</title>
        <authorList>
            <person name="Sudarsanam P."/>
            <person name="Ley R."/>
            <person name="Guruge J."/>
            <person name="Turnbaugh P.J."/>
            <person name="Mahowald M."/>
            <person name="Liep D."/>
            <person name="Gordon J."/>
        </authorList>
    </citation>
    <scope>NUCLEOTIDE SEQUENCE [LARGE SCALE GENOMIC DNA]</scope>
    <source>
        <strain evidence="4 5">ATCC 27758</strain>
    </source>
</reference>
<feature type="region of interest" description="Disordered" evidence="2">
    <location>
        <begin position="156"/>
        <end position="176"/>
    </location>
</feature>
<dbReference type="HOGENOM" id="CLU_255918_0_0_9"/>
<evidence type="ECO:0000259" key="3">
    <source>
        <dbReference type="Pfam" id="PF01464"/>
    </source>
</evidence>
<accession>C0BA73</accession>
<dbReference type="InterPro" id="IPR008258">
    <property type="entry name" value="Transglycosylase_SLT_dom_1"/>
</dbReference>
<proteinExistence type="predicted"/>
<comment type="caution">
    <text evidence="4">The sequence shown here is derived from an EMBL/GenBank/DDBJ whole genome shotgun (WGS) entry which is preliminary data.</text>
</comment>
<gene>
    <name evidence="4" type="ORF">COPCOM_02705</name>
</gene>
<feature type="domain" description="Transglycosylase SLT" evidence="3">
    <location>
        <begin position="1191"/>
        <end position="1269"/>
    </location>
</feature>
<dbReference type="SUPFAM" id="SSF53955">
    <property type="entry name" value="Lysozyme-like"/>
    <property type="match status" value="1"/>
</dbReference>
<evidence type="ECO:0000313" key="5">
    <source>
        <dbReference type="Proteomes" id="UP000003793"/>
    </source>
</evidence>
<reference evidence="4 5" key="1">
    <citation type="submission" date="2009-02" db="EMBL/GenBank/DDBJ databases">
        <authorList>
            <person name="Fulton L."/>
            <person name="Clifton S."/>
            <person name="Fulton B."/>
            <person name="Xu J."/>
            <person name="Minx P."/>
            <person name="Pepin K.H."/>
            <person name="Johnson M."/>
            <person name="Bhonagiri V."/>
            <person name="Nash W.E."/>
            <person name="Mardis E.R."/>
            <person name="Wilson R.K."/>
        </authorList>
    </citation>
    <scope>NUCLEOTIDE SEQUENCE [LARGE SCALE GENOMIC DNA]</scope>
    <source>
        <strain evidence="4 5">ATCC 27758</strain>
    </source>
</reference>
<dbReference type="InterPro" id="IPR023346">
    <property type="entry name" value="Lysozyme-like_dom_sf"/>
</dbReference>
<dbReference type="EMBL" id="ABVR01000041">
    <property type="protein sequence ID" value="EEG89715.1"/>
    <property type="molecule type" value="Genomic_DNA"/>
</dbReference>
<dbReference type="Proteomes" id="UP000003793">
    <property type="component" value="Unassembled WGS sequence"/>
</dbReference>
<dbReference type="CDD" id="cd13402">
    <property type="entry name" value="LT_TF-like"/>
    <property type="match status" value="1"/>
</dbReference>